<keyword evidence="3" id="KW-1185">Reference proteome</keyword>
<dbReference type="HOGENOM" id="CLU_3336069_0_0_1"/>
<evidence type="ECO:0000313" key="2">
    <source>
        <dbReference type="EMBL" id="EGT39151.1"/>
    </source>
</evidence>
<feature type="signal peptide" evidence="1">
    <location>
        <begin position="1"/>
        <end position="17"/>
    </location>
</feature>
<name>G0MP76_CAEBE</name>
<organism evidence="3">
    <name type="scientific">Caenorhabditis brenneri</name>
    <name type="common">Nematode worm</name>
    <dbReference type="NCBI Taxonomy" id="135651"/>
    <lineage>
        <taxon>Eukaryota</taxon>
        <taxon>Metazoa</taxon>
        <taxon>Ecdysozoa</taxon>
        <taxon>Nematoda</taxon>
        <taxon>Chromadorea</taxon>
        <taxon>Rhabditida</taxon>
        <taxon>Rhabditina</taxon>
        <taxon>Rhabditomorpha</taxon>
        <taxon>Rhabditoidea</taxon>
        <taxon>Rhabditidae</taxon>
        <taxon>Peloderinae</taxon>
        <taxon>Caenorhabditis</taxon>
    </lineage>
</organism>
<dbReference type="AlphaFoldDB" id="G0MP76"/>
<sequence length="38" mass="4523">MKIFLLFLCFLLKCVDGQVDFKIFNRSETELSQKIELL</sequence>
<gene>
    <name evidence="2" type="ORF">CAEBREN_22262</name>
</gene>
<proteinExistence type="predicted"/>
<reference evidence="3" key="1">
    <citation type="submission" date="2011-07" db="EMBL/GenBank/DDBJ databases">
        <authorList>
            <consortium name="Caenorhabditis brenneri Sequencing and Analysis Consortium"/>
            <person name="Wilson R.K."/>
        </authorList>
    </citation>
    <scope>NUCLEOTIDE SEQUENCE [LARGE SCALE GENOMIC DNA]</scope>
    <source>
        <strain evidence="3">PB2801</strain>
    </source>
</reference>
<accession>G0MP76</accession>
<dbReference type="InParanoid" id="G0MP76"/>
<dbReference type="EMBL" id="GL379804">
    <property type="protein sequence ID" value="EGT39151.1"/>
    <property type="molecule type" value="Genomic_DNA"/>
</dbReference>
<dbReference type="Proteomes" id="UP000008068">
    <property type="component" value="Unassembled WGS sequence"/>
</dbReference>
<evidence type="ECO:0000313" key="3">
    <source>
        <dbReference type="Proteomes" id="UP000008068"/>
    </source>
</evidence>
<keyword evidence="1" id="KW-0732">Signal</keyword>
<evidence type="ECO:0000256" key="1">
    <source>
        <dbReference type="SAM" id="SignalP"/>
    </source>
</evidence>
<feature type="chain" id="PRO_5003404285" evidence="1">
    <location>
        <begin position="18"/>
        <end position="38"/>
    </location>
</feature>
<protein>
    <submittedName>
        <fullName evidence="2">Uncharacterized protein</fullName>
    </submittedName>
</protein>